<comment type="caution">
    <text evidence="2">The sequence shown here is derived from an EMBL/GenBank/DDBJ whole genome shotgun (WGS) entry which is preliminary data.</text>
</comment>
<keyword evidence="1" id="KW-0472">Membrane</keyword>
<dbReference type="Proteomes" id="UP000029391">
    <property type="component" value="Unassembled WGS sequence"/>
</dbReference>
<organism evidence="2 3">
    <name type="scientific">Arenimonas composti TR7-09 = DSM 18010</name>
    <dbReference type="NCBI Taxonomy" id="1121013"/>
    <lineage>
        <taxon>Bacteria</taxon>
        <taxon>Pseudomonadati</taxon>
        <taxon>Pseudomonadota</taxon>
        <taxon>Gammaproteobacteria</taxon>
        <taxon>Lysobacterales</taxon>
        <taxon>Lysobacteraceae</taxon>
        <taxon>Arenimonas</taxon>
    </lineage>
</organism>
<evidence type="ECO:0000313" key="3">
    <source>
        <dbReference type="Proteomes" id="UP000029391"/>
    </source>
</evidence>
<proteinExistence type="predicted"/>
<sequence length="97" mass="10566">MEFLYGLVQLGVALIALATWQRSAITGFLWIAFGLVLDTLAGWVTPLLFPLANTTDGGVDIELLILVVRLLRLATLAVVAIGFWKVYAALKRHEGKA</sequence>
<dbReference type="EMBL" id="AWXU01000076">
    <property type="protein sequence ID" value="KFN46297.1"/>
    <property type="molecule type" value="Genomic_DNA"/>
</dbReference>
<evidence type="ECO:0000256" key="1">
    <source>
        <dbReference type="SAM" id="Phobius"/>
    </source>
</evidence>
<gene>
    <name evidence="2" type="ORF">P873_01955</name>
</gene>
<feature type="transmembrane region" description="Helical" evidence="1">
    <location>
        <begin position="63"/>
        <end position="84"/>
    </location>
</feature>
<dbReference type="AlphaFoldDB" id="A0A091B412"/>
<dbReference type="STRING" id="1121013.GCA_000426365_00549"/>
<keyword evidence="1" id="KW-1133">Transmembrane helix</keyword>
<evidence type="ECO:0000313" key="2">
    <source>
        <dbReference type="EMBL" id="KFN46297.1"/>
    </source>
</evidence>
<keyword evidence="3" id="KW-1185">Reference proteome</keyword>
<protein>
    <submittedName>
        <fullName evidence="2">Uncharacterized protein</fullName>
    </submittedName>
</protein>
<reference evidence="2 3" key="1">
    <citation type="submission" date="2013-09" db="EMBL/GenBank/DDBJ databases">
        <title>Genome sequencing of Arenimonas composti.</title>
        <authorList>
            <person name="Chen F."/>
            <person name="Wang G."/>
        </authorList>
    </citation>
    <scope>NUCLEOTIDE SEQUENCE [LARGE SCALE GENOMIC DNA]</scope>
    <source>
        <strain evidence="2 3">TR7-09</strain>
    </source>
</reference>
<accession>A0A091B412</accession>
<feature type="transmembrane region" description="Helical" evidence="1">
    <location>
        <begin position="28"/>
        <end position="51"/>
    </location>
</feature>
<name>A0A091B412_9GAMM</name>
<keyword evidence="1" id="KW-0812">Transmembrane</keyword>